<gene>
    <name evidence="3" type="ORF">FB560_2774</name>
</gene>
<evidence type="ECO:0000313" key="4">
    <source>
        <dbReference type="Proteomes" id="UP000317209"/>
    </source>
</evidence>
<dbReference type="OrthoDB" id="5062378at2"/>
<feature type="compositionally biased region" description="Basic and acidic residues" evidence="1">
    <location>
        <begin position="7"/>
        <end position="20"/>
    </location>
</feature>
<organism evidence="3 4">
    <name type="scientific">Microbacterium saperdae</name>
    <dbReference type="NCBI Taxonomy" id="69368"/>
    <lineage>
        <taxon>Bacteria</taxon>
        <taxon>Bacillati</taxon>
        <taxon>Actinomycetota</taxon>
        <taxon>Actinomycetes</taxon>
        <taxon>Micrococcales</taxon>
        <taxon>Microbacteriaceae</taxon>
        <taxon>Microbacterium</taxon>
    </lineage>
</organism>
<dbReference type="Proteomes" id="UP000317209">
    <property type="component" value="Unassembled WGS sequence"/>
</dbReference>
<name>A0A543BQL3_9MICO</name>
<feature type="compositionally biased region" description="Low complexity" evidence="1">
    <location>
        <begin position="72"/>
        <end position="86"/>
    </location>
</feature>
<protein>
    <submittedName>
        <fullName evidence="3">Uncharacterized protein</fullName>
    </submittedName>
</protein>
<sequence>MVSSKSEQAELRELQRKAYGRDGGLTDAEARRLRELERAVVASVSAASVASVPVLPVAPLAPERPPADRGTVAVDAGGPGPDAAAGWATVSDEGGSATPSDDGGDTAADAPGGVARLRALLRGHGGVITVAAVLLLAIGIGAGWALFGSRGDDIPLTEAQQQRKLELYEKGGYDEGSVRAVGQDDDALVWYGTKSDGADICLVLDVAKQSGENCQPFDDLTTFSLSAMTMVPGEGDEAPTGVMAYLMYSTAGVPLVSIQRWDQSYGVLEQFAGAERARAQELMDGDEAMNLAVVGYFRERPVWLIDRWNGNGSETCLIVDGAEGRSTCRPNEDALSDGIAVYVSDDEVVPGGELDASAIWSLEVEYTPSQTPYLTIIHDPESISVSTDGEMRLDGSRLELGGEYGDPIEVVPPSTDSKG</sequence>
<keyword evidence="2" id="KW-0472">Membrane</keyword>
<feature type="region of interest" description="Disordered" evidence="1">
    <location>
        <begin position="1"/>
        <end position="22"/>
    </location>
</feature>
<keyword evidence="2" id="KW-1133">Transmembrane helix</keyword>
<reference evidence="3 4" key="1">
    <citation type="submission" date="2019-06" db="EMBL/GenBank/DDBJ databases">
        <title>Sequencing the genomes of 1000 actinobacteria strains.</title>
        <authorList>
            <person name="Klenk H.-P."/>
        </authorList>
    </citation>
    <scope>NUCLEOTIDE SEQUENCE [LARGE SCALE GENOMIC DNA]</scope>
    <source>
        <strain evidence="3 4">DSM 20169</strain>
    </source>
</reference>
<dbReference type="EMBL" id="VFOX01000001">
    <property type="protein sequence ID" value="TQL87107.1"/>
    <property type="molecule type" value="Genomic_DNA"/>
</dbReference>
<proteinExistence type="predicted"/>
<evidence type="ECO:0000256" key="2">
    <source>
        <dbReference type="SAM" id="Phobius"/>
    </source>
</evidence>
<keyword evidence="4" id="KW-1185">Reference proteome</keyword>
<feature type="compositionally biased region" description="Low complexity" evidence="1">
    <location>
        <begin position="97"/>
        <end position="108"/>
    </location>
</feature>
<evidence type="ECO:0000313" key="3">
    <source>
        <dbReference type="EMBL" id="TQL87107.1"/>
    </source>
</evidence>
<dbReference type="AlphaFoldDB" id="A0A543BQL3"/>
<feature type="region of interest" description="Disordered" evidence="1">
    <location>
        <begin position="55"/>
        <end position="108"/>
    </location>
</feature>
<keyword evidence="2" id="KW-0812">Transmembrane</keyword>
<evidence type="ECO:0000256" key="1">
    <source>
        <dbReference type="SAM" id="MobiDB-lite"/>
    </source>
</evidence>
<accession>A0A543BQL3</accession>
<feature type="transmembrane region" description="Helical" evidence="2">
    <location>
        <begin position="126"/>
        <end position="147"/>
    </location>
</feature>
<dbReference type="RefSeq" id="WP_141872893.1">
    <property type="nucleotide sequence ID" value="NZ_VFOX01000001.1"/>
</dbReference>
<comment type="caution">
    <text evidence="3">The sequence shown here is derived from an EMBL/GenBank/DDBJ whole genome shotgun (WGS) entry which is preliminary data.</text>
</comment>